<keyword evidence="1" id="KW-0812">Transmembrane</keyword>
<evidence type="ECO:0000313" key="3">
    <source>
        <dbReference type="EMBL" id="VUD74987.1"/>
    </source>
</evidence>
<organism evidence="3 4">
    <name type="scientific">Methylobacterium symbioticum</name>
    <dbReference type="NCBI Taxonomy" id="2584084"/>
    <lineage>
        <taxon>Bacteria</taxon>
        <taxon>Pseudomonadati</taxon>
        <taxon>Pseudomonadota</taxon>
        <taxon>Alphaproteobacteria</taxon>
        <taxon>Hyphomicrobiales</taxon>
        <taxon>Methylobacteriaceae</taxon>
        <taxon>Methylobacterium</taxon>
    </lineage>
</organism>
<keyword evidence="4" id="KW-1185">Reference proteome</keyword>
<dbReference type="InterPro" id="IPR002656">
    <property type="entry name" value="Acyl_transf_3_dom"/>
</dbReference>
<keyword evidence="1" id="KW-0472">Membrane</keyword>
<evidence type="ECO:0000259" key="2">
    <source>
        <dbReference type="Pfam" id="PF01757"/>
    </source>
</evidence>
<sequence>MTRLASVQSMRALAALLVVLVHCEPALSLIGLDERVVGAAAVGVDLFFVISGFIMIYTTDRTAPAPVDFMIDRIARIVPLYWLLTGATFLIALSMPRLLGATQANGADLLRSLLFIPYVRGDGLVYPVLYVGWSLNYEILFYLIVAASLMLRRPAARLAVAAGAIVALVCAGLLLDPDRGAMRFFTRPLMLEFVFGMLLARVYDRLPSSRRAARLAAGTAAIGVVLLLLAPFAPSFVLPPAGLAATLLLASVLVMERGGLAPDWRALLLIGDASYALYLTHSFVAQAVFKLSAALGLLTPALAPALVGLTYLAACAVAVLVFQAVEKPMTRGTRTLLGRWRRTMRAGAPRAGLRERPVYPD</sequence>
<dbReference type="PANTHER" id="PTHR23028">
    <property type="entry name" value="ACETYLTRANSFERASE"/>
    <property type="match status" value="1"/>
</dbReference>
<feature type="transmembrane region" description="Helical" evidence="1">
    <location>
        <begin position="301"/>
        <end position="325"/>
    </location>
</feature>
<proteinExistence type="predicted"/>
<name>A0A509EKW2_9HYPH</name>
<dbReference type="InterPro" id="IPR050879">
    <property type="entry name" value="Acyltransferase_3"/>
</dbReference>
<dbReference type="Pfam" id="PF01757">
    <property type="entry name" value="Acyl_transf_3"/>
    <property type="match status" value="1"/>
</dbReference>
<accession>A0A509EKW2</accession>
<dbReference type="GO" id="GO:0000271">
    <property type="term" value="P:polysaccharide biosynthetic process"/>
    <property type="evidence" value="ECO:0007669"/>
    <property type="project" value="TreeGrafter"/>
</dbReference>
<dbReference type="Proteomes" id="UP000410984">
    <property type="component" value="Unassembled WGS sequence"/>
</dbReference>
<gene>
    <name evidence="3" type="ORF">MET9862_05624</name>
</gene>
<feature type="transmembrane region" description="Helical" evidence="1">
    <location>
        <begin position="212"/>
        <end position="230"/>
    </location>
</feature>
<evidence type="ECO:0000313" key="4">
    <source>
        <dbReference type="Proteomes" id="UP000410984"/>
    </source>
</evidence>
<feature type="transmembrane region" description="Helical" evidence="1">
    <location>
        <begin position="181"/>
        <end position="200"/>
    </location>
</feature>
<feature type="transmembrane region" description="Helical" evidence="1">
    <location>
        <begin position="158"/>
        <end position="175"/>
    </location>
</feature>
<feature type="transmembrane region" description="Helical" evidence="1">
    <location>
        <begin position="80"/>
        <end position="104"/>
    </location>
</feature>
<dbReference type="GO" id="GO:0016747">
    <property type="term" value="F:acyltransferase activity, transferring groups other than amino-acyl groups"/>
    <property type="evidence" value="ECO:0007669"/>
    <property type="project" value="InterPro"/>
</dbReference>
<reference evidence="3 4" key="1">
    <citation type="submission" date="2019-06" db="EMBL/GenBank/DDBJ databases">
        <authorList>
            <person name="Rodrigo-Torres L."/>
            <person name="Arahal R. D."/>
            <person name="Lucena T."/>
        </authorList>
    </citation>
    <scope>NUCLEOTIDE SEQUENCE [LARGE SCALE GENOMIC DNA]</scope>
    <source>
        <strain evidence="3 4">SB0023/3</strain>
    </source>
</reference>
<keyword evidence="1" id="KW-1133">Transmembrane helix</keyword>
<protein>
    <recommendedName>
        <fullName evidence="2">Acyltransferase 3 domain-containing protein</fullName>
    </recommendedName>
</protein>
<dbReference type="PANTHER" id="PTHR23028:SF131">
    <property type="entry name" value="BLR2367 PROTEIN"/>
    <property type="match status" value="1"/>
</dbReference>
<feature type="transmembrane region" description="Helical" evidence="1">
    <location>
        <begin position="124"/>
        <end position="151"/>
    </location>
</feature>
<dbReference type="OrthoDB" id="9767863at2"/>
<dbReference type="RefSeq" id="WP_142586215.1">
    <property type="nucleotide sequence ID" value="NZ_CABFPH010000186.1"/>
</dbReference>
<feature type="transmembrane region" description="Helical" evidence="1">
    <location>
        <begin position="267"/>
        <end position="289"/>
    </location>
</feature>
<dbReference type="EMBL" id="CABFPH010000186">
    <property type="protein sequence ID" value="VUD74987.1"/>
    <property type="molecule type" value="Genomic_DNA"/>
</dbReference>
<dbReference type="AlphaFoldDB" id="A0A509EKW2"/>
<evidence type="ECO:0000256" key="1">
    <source>
        <dbReference type="SAM" id="Phobius"/>
    </source>
</evidence>
<dbReference type="GO" id="GO:0016020">
    <property type="term" value="C:membrane"/>
    <property type="evidence" value="ECO:0007669"/>
    <property type="project" value="TreeGrafter"/>
</dbReference>
<feature type="transmembrane region" description="Helical" evidence="1">
    <location>
        <begin position="236"/>
        <end position="255"/>
    </location>
</feature>
<feature type="transmembrane region" description="Helical" evidence="1">
    <location>
        <begin position="38"/>
        <end position="59"/>
    </location>
</feature>
<feature type="domain" description="Acyltransferase 3" evidence="2">
    <location>
        <begin position="6"/>
        <end position="318"/>
    </location>
</feature>